<dbReference type="InterPro" id="IPR036721">
    <property type="entry name" value="RCK_C_sf"/>
</dbReference>
<dbReference type="InterPro" id="IPR013083">
    <property type="entry name" value="Znf_RING/FYVE/PHD"/>
</dbReference>
<evidence type="ECO:0000256" key="1">
    <source>
        <dbReference type="ARBA" id="ARBA00004141"/>
    </source>
</evidence>
<feature type="transmembrane region" description="Helical" evidence="8">
    <location>
        <begin position="367"/>
        <end position="388"/>
    </location>
</feature>
<feature type="domain" description="UBP-type" evidence="9">
    <location>
        <begin position="709"/>
        <end position="799"/>
    </location>
</feature>
<dbReference type="SUPFAM" id="SSF51735">
    <property type="entry name" value="NAD(P)-binding Rossmann-fold domains"/>
    <property type="match status" value="1"/>
</dbReference>
<feature type="transmembrane region" description="Helical" evidence="8">
    <location>
        <begin position="91"/>
        <end position="115"/>
    </location>
</feature>
<evidence type="ECO:0000256" key="2">
    <source>
        <dbReference type="ARBA" id="ARBA00005551"/>
    </source>
</evidence>
<reference evidence="12 15" key="2">
    <citation type="submission" date="2019-07" db="EMBL/GenBank/DDBJ databases">
        <title>Whole genome shotgun sequence of Myxococcus fulvus NBRC 100333.</title>
        <authorList>
            <person name="Hosoyama A."/>
            <person name="Uohara A."/>
            <person name="Ohji S."/>
            <person name="Ichikawa N."/>
        </authorList>
    </citation>
    <scope>NUCLEOTIDE SEQUENCE [LARGE SCALE GENOMIC DNA]</scope>
    <source>
        <strain evidence="12 15">NBRC 100333</strain>
    </source>
</reference>
<dbReference type="Proteomes" id="UP000321514">
    <property type="component" value="Unassembled WGS sequence"/>
</dbReference>
<evidence type="ECO:0000256" key="5">
    <source>
        <dbReference type="ARBA" id="ARBA00022692"/>
    </source>
</evidence>
<comment type="subcellular location">
    <subcellularLocation>
        <location evidence="1">Membrane</location>
        <topology evidence="1">Multi-pass membrane protein</topology>
    </subcellularLocation>
</comment>
<evidence type="ECO:0000313" key="13">
    <source>
        <dbReference type="EMBL" id="SET81221.1"/>
    </source>
</evidence>
<evidence type="ECO:0000256" key="7">
    <source>
        <dbReference type="ARBA" id="ARBA00023136"/>
    </source>
</evidence>
<dbReference type="EMBL" id="FOIB01000003">
    <property type="protein sequence ID" value="SET81221.1"/>
    <property type="molecule type" value="Genomic_DNA"/>
</dbReference>
<feature type="transmembrane region" description="Helical" evidence="8">
    <location>
        <begin position="6"/>
        <end position="27"/>
    </location>
</feature>
<name>A0A511T8J7_MYXFU</name>
<dbReference type="Proteomes" id="UP000183760">
    <property type="component" value="Unassembled WGS sequence"/>
</dbReference>
<feature type="domain" description="RCK N-terminal" evidence="10">
    <location>
        <begin position="422"/>
        <end position="538"/>
    </location>
</feature>
<keyword evidence="4" id="KW-0633">Potassium transport</keyword>
<dbReference type="PROSITE" id="PS50271">
    <property type="entry name" value="ZF_UBP"/>
    <property type="match status" value="1"/>
</dbReference>
<dbReference type="AlphaFoldDB" id="A0A511T8J7"/>
<evidence type="ECO:0000256" key="4">
    <source>
        <dbReference type="ARBA" id="ARBA00022538"/>
    </source>
</evidence>
<dbReference type="Pfam" id="PF02254">
    <property type="entry name" value="TrkA_N"/>
    <property type="match status" value="1"/>
</dbReference>
<dbReference type="GO" id="GO:0016020">
    <property type="term" value="C:membrane"/>
    <property type="evidence" value="ECO:0007669"/>
    <property type="project" value="UniProtKB-SubCell"/>
</dbReference>
<dbReference type="InterPro" id="IPR003148">
    <property type="entry name" value="RCK_N"/>
</dbReference>
<reference evidence="13 14" key="1">
    <citation type="submission" date="2016-10" db="EMBL/GenBank/DDBJ databases">
        <authorList>
            <person name="Varghese N."/>
            <person name="Submissions S."/>
        </authorList>
    </citation>
    <scope>NUCLEOTIDE SEQUENCE [LARGE SCALE GENOMIC DNA]</scope>
    <source>
        <strain evidence="13 14">DSM 16525</strain>
    </source>
</reference>
<keyword evidence="3" id="KW-0813">Transport</keyword>
<protein>
    <submittedName>
        <fullName evidence="13">Kef-type potassium/proton antiporter, CPA2 family</fullName>
    </submittedName>
</protein>
<dbReference type="RefSeq" id="WP_218035679.1">
    <property type="nucleotide sequence ID" value="NZ_BJXR01000039.1"/>
</dbReference>
<dbReference type="PANTHER" id="PTHR42751:SF3">
    <property type="entry name" value="SODIUM_GLUTAMATE SYMPORTER"/>
    <property type="match status" value="1"/>
</dbReference>
<dbReference type="EMBL" id="BJXR01000039">
    <property type="protein sequence ID" value="GEN10500.1"/>
    <property type="molecule type" value="Genomic_DNA"/>
</dbReference>
<gene>
    <name evidence="12" type="ORF">MFU01_55370</name>
    <name evidence="13" type="ORF">SAMN05443572_103332</name>
</gene>
<keyword evidence="4" id="KW-0406">Ion transport</keyword>
<dbReference type="InterPro" id="IPR036291">
    <property type="entry name" value="NAD(P)-bd_dom_sf"/>
</dbReference>
<feature type="transmembrane region" description="Helical" evidence="8">
    <location>
        <begin position="64"/>
        <end position="82"/>
    </location>
</feature>
<feature type="transmembrane region" description="Helical" evidence="8">
    <location>
        <begin position="222"/>
        <end position="252"/>
    </location>
</feature>
<organism evidence="12 15">
    <name type="scientific">Myxococcus fulvus</name>
    <dbReference type="NCBI Taxonomy" id="33"/>
    <lineage>
        <taxon>Bacteria</taxon>
        <taxon>Pseudomonadati</taxon>
        <taxon>Myxococcota</taxon>
        <taxon>Myxococcia</taxon>
        <taxon>Myxococcales</taxon>
        <taxon>Cystobacterineae</taxon>
        <taxon>Myxococcaceae</taxon>
        <taxon>Myxococcus</taxon>
    </lineage>
</organism>
<dbReference type="GO" id="GO:0015297">
    <property type="term" value="F:antiporter activity"/>
    <property type="evidence" value="ECO:0007669"/>
    <property type="project" value="InterPro"/>
</dbReference>
<dbReference type="Gene3D" id="3.30.70.1450">
    <property type="entry name" value="Regulator of K+ conductance, C-terminal domain"/>
    <property type="match status" value="1"/>
</dbReference>
<evidence type="ECO:0000313" key="15">
    <source>
        <dbReference type="Proteomes" id="UP000321514"/>
    </source>
</evidence>
<feature type="transmembrane region" description="Helical" evidence="8">
    <location>
        <begin position="301"/>
        <end position="322"/>
    </location>
</feature>
<dbReference type="InterPro" id="IPR006037">
    <property type="entry name" value="RCK_C"/>
</dbReference>
<dbReference type="InterPro" id="IPR038770">
    <property type="entry name" value="Na+/solute_symporter_sf"/>
</dbReference>
<dbReference type="Pfam" id="PF02148">
    <property type="entry name" value="zf-UBP"/>
    <property type="match status" value="1"/>
</dbReference>
<dbReference type="SUPFAM" id="SSF116726">
    <property type="entry name" value="TrkA C-terminal domain-like"/>
    <property type="match status" value="1"/>
</dbReference>
<evidence type="ECO:0000256" key="8">
    <source>
        <dbReference type="SAM" id="Phobius"/>
    </source>
</evidence>
<proteinExistence type="inferred from homology"/>
<keyword evidence="7 8" id="KW-0472">Membrane</keyword>
<evidence type="ECO:0000256" key="6">
    <source>
        <dbReference type="ARBA" id="ARBA00022989"/>
    </source>
</evidence>
<dbReference type="STRING" id="1334629.MFUL124B02_23585"/>
<dbReference type="PROSITE" id="PS51201">
    <property type="entry name" value="RCK_N"/>
    <property type="match status" value="1"/>
</dbReference>
<keyword evidence="4" id="KW-0630">Potassium</keyword>
<keyword evidence="6 8" id="KW-1133">Transmembrane helix</keyword>
<evidence type="ECO:0000259" key="11">
    <source>
        <dbReference type="PROSITE" id="PS51202"/>
    </source>
</evidence>
<evidence type="ECO:0000259" key="9">
    <source>
        <dbReference type="PROSITE" id="PS50271"/>
    </source>
</evidence>
<dbReference type="Pfam" id="PF00999">
    <property type="entry name" value="Na_H_Exchanger"/>
    <property type="match status" value="1"/>
</dbReference>
<dbReference type="InterPro" id="IPR001607">
    <property type="entry name" value="Znf_UBP"/>
</dbReference>
<comment type="similarity">
    <text evidence="2">Belongs to the monovalent cation:proton antiporter 2 (CPA2) transporter (TC 2.A.37) family.</text>
</comment>
<feature type="transmembrane region" description="Helical" evidence="8">
    <location>
        <begin position="272"/>
        <end position="294"/>
    </location>
</feature>
<keyword evidence="14" id="KW-1185">Reference proteome</keyword>
<dbReference type="GO" id="GO:0008324">
    <property type="term" value="F:monoatomic cation transmembrane transporter activity"/>
    <property type="evidence" value="ECO:0007669"/>
    <property type="project" value="InterPro"/>
</dbReference>
<dbReference type="GO" id="GO:0006813">
    <property type="term" value="P:potassium ion transport"/>
    <property type="evidence" value="ECO:0007669"/>
    <property type="project" value="UniProtKB-KW"/>
</dbReference>
<evidence type="ECO:0000256" key="3">
    <source>
        <dbReference type="ARBA" id="ARBA00022448"/>
    </source>
</evidence>
<keyword evidence="5 8" id="KW-0812">Transmembrane</keyword>
<dbReference type="PANTHER" id="PTHR42751">
    <property type="entry name" value="SODIUM/HYDROGEN EXCHANGER FAMILY/TRKA DOMAIN PROTEIN"/>
    <property type="match status" value="1"/>
</dbReference>
<evidence type="ECO:0000259" key="10">
    <source>
        <dbReference type="PROSITE" id="PS51201"/>
    </source>
</evidence>
<dbReference type="GO" id="GO:0008270">
    <property type="term" value="F:zinc ion binding"/>
    <property type="evidence" value="ECO:0007669"/>
    <property type="project" value="InterPro"/>
</dbReference>
<feature type="transmembrane region" description="Helical" evidence="8">
    <location>
        <begin position="153"/>
        <end position="176"/>
    </location>
</feature>
<dbReference type="Gene3D" id="3.40.50.720">
    <property type="entry name" value="NAD(P)-binding Rossmann-like Domain"/>
    <property type="match status" value="1"/>
</dbReference>
<evidence type="ECO:0000313" key="14">
    <source>
        <dbReference type="Proteomes" id="UP000183760"/>
    </source>
</evidence>
<comment type="caution">
    <text evidence="12">The sequence shown here is derived from an EMBL/GenBank/DDBJ whole genome shotgun (WGS) entry which is preliminary data.</text>
</comment>
<dbReference type="PROSITE" id="PS51202">
    <property type="entry name" value="RCK_C"/>
    <property type="match status" value="1"/>
</dbReference>
<dbReference type="Gene3D" id="3.30.40.10">
    <property type="entry name" value="Zinc/RING finger domain, C3HC4 (zinc finger)"/>
    <property type="match status" value="1"/>
</dbReference>
<sequence>MPQLATATAPFLQEIVVLILAGALMAYVGHRFRLVPIVGFLLAGALIGPNALKLVKDLELVNSAAELGVILLLFSIGLEFSLEKLVRLQKLLFGGGGLQVGLSSVGMMGLLMLFGVAWRPALFTGFLVALSSTAIVLKLLGDRGESSSDVGQVSLGLLIFQDLAVVMMVLLVPVLAGKGDTPLHFLGAFGKALGIIVAVLVVARRLMPRLLEVVARTCSPELFLLTVIAVCFGTAYLTSLAGVSVSLGAFLAGLVVSESRFSEHAFGEILPLQILFSATFFVSVGMLLDVGFLVEHLPEVLLAIVAVLLVKVLTTGIAVLALGYRVPVAVESALLLAQVGEFSFVLERSGRRLGLFPAGLEEGSQAFIAATVMLMVLTPLLSRLGGWAQGRLTRKVHRAVAQAGPTTDEAEALAAESFARYENHVIIAGYGDGARRLARVLRGSGIPFLVSTLSPPGANEAEAEGMAVLRGDYARQRTLRVAGVQRAKLLLVVDDDAAMAHRVVAVARMENPTLRLVARVRAVADVEPLREAGADVVVCEELESLVAVLSSVLEDYRQSPEAIEGHEDSVRRSGYAALRLSGALEKPLLVCALEQDCLSSRRVSVRPGAPIVGLPVSALIERAGGALGVLELRRDDVPLNSVTPHTVFEAGDELVLKGAADAFERCAELFRTPAPEGLEMEPMPAAPRTSAELIDTQATLEFLPKPGTGPCGHLDRLRPVRPRTRGCEECLKLHDTWVHLRLCMTCGHVGCCDDSKNKHATRHFHESDHPIIRSLEPGERWGWCYVDKVQLDSEPPART</sequence>
<dbReference type="InterPro" id="IPR006153">
    <property type="entry name" value="Cation/H_exchanger_TM"/>
</dbReference>
<feature type="transmembrane region" description="Helical" evidence="8">
    <location>
        <begin position="182"/>
        <end position="202"/>
    </location>
</feature>
<dbReference type="Gene3D" id="1.20.1530.20">
    <property type="match status" value="1"/>
</dbReference>
<feature type="domain" description="RCK C-terminal" evidence="11">
    <location>
        <begin position="588"/>
        <end position="672"/>
    </location>
</feature>
<evidence type="ECO:0000313" key="12">
    <source>
        <dbReference type="EMBL" id="GEN10500.1"/>
    </source>
</evidence>
<feature type="transmembrane region" description="Helical" evidence="8">
    <location>
        <begin position="121"/>
        <end position="141"/>
    </location>
</feature>
<accession>A0A511T8J7</accession>
<dbReference type="GO" id="GO:1902600">
    <property type="term" value="P:proton transmembrane transport"/>
    <property type="evidence" value="ECO:0007669"/>
    <property type="project" value="InterPro"/>
</dbReference>
<dbReference type="SUPFAM" id="SSF57850">
    <property type="entry name" value="RING/U-box"/>
    <property type="match status" value="1"/>
</dbReference>
<feature type="transmembrane region" description="Helical" evidence="8">
    <location>
        <begin position="34"/>
        <end position="52"/>
    </location>
</feature>